<dbReference type="PANTHER" id="PTHR24369">
    <property type="entry name" value="ANTIGEN BSP, PUTATIVE-RELATED"/>
    <property type="match status" value="1"/>
</dbReference>
<feature type="non-terminal residue" evidence="4">
    <location>
        <position position="1"/>
    </location>
</feature>
<accession>A0AAW0XD01</accession>
<protein>
    <submittedName>
        <fullName evidence="4">Uncharacterized protein</fullName>
    </submittedName>
</protein>
<dbReference type="GO" id="GO:0005886">
    <property type="term" value="C:plasma membrane"/>
    <property type="evidence" value="ECO:0007669"/>
    <property type="project" value="TreeGrafter"/>
</dbReference>
<keyword evidence="1" id="KW-0433">Leucine-rich repeat</keyword>
<dbReference type="Gene3D" id="3.80.10.10">
    <property type="entry name" value="Ribonuclease Inhibitor"/>
    <property type="match status" value="2"/>
</dbReference>
<dbReference type="Pfam" id="PF13306">
    <property type="entry name" value="LRR_5"/>
    <property type="match status" value="1"/>
</dbReference>
<sequence>EISYYVTSGTDDLPKLTTLVLKRNRIPIVFTNAFSYASLTVLDLSSNLIDTIGKDAFAALDKLQELYLDHNLLTKVDDDCFRFFNHKPDNNFLTLDLSFNKISYISEYAFRGLRNVQINLQSNHLTTITETVFKPIILDSQFFVFLSFSGNNITCDCKILW</sequence>
<organism evidence="4 5">
    <name type="scientific">Cherax quadricarinatus</name>
    <name type="common">Australian red claw crayfish</name>
    <dbReference type="NCBI Taxonomy" id="27406"/>
    <lineage>
        <taxon>Eukaryota</taxon>
        <taxon>Metazoa</taxon>
        <taxon>Ecdysozoa</taxon>
        <taxon>Arthropoda</taxon>
        <taxon>Crustacea</taxon>
        <taxon>Multicrustacea</taxon>
        <taxon>Malacostraca</taxon>
        <taxon>Eumalacostraca</taxon>
        <taxon>Eucarida</taxon>
        <taxon>Decapoda</taxon>
        <taxon>Pleocyemata</taxon>
        <taxon>Astacidea</taxon>
        <taxon>Parastacoidea</taxon>
        <taxon>Parastacidae</taxon>
        <taxon>Cherax</taxon>
    </lineage>
</organism>
<dbReference type="PROSITE" id="PS51450">
    <property type="entry name" value="LRR"/>
    <property type="match status" value="2"/>
</dbReference>
<gene>
    <name evidence="4" type="ORF">OTU49_004109</name>
</gene>
<dbReference type="InterPro" id="IPR032675">
    <property type="entry name" value="LRR_dom_sf"/>
</dbReference>
<dbReference type="SUPFAM" id="SSF52058">
    <property type="entry name" value="L domain-like"/>
    <property type="match status" value="1"/>
</dbReference>
<evidence type="ECO:0000313" key="5">
    <source>
        <dbReference type="Proteomes" id="UP001445076"/>
    </source>
</evidence>
<dbReference type="AlphaFoldDB" id="A0AAW0XD01"/>
<dbReference type="Proteomes" id="UP001445076">
    <property type="component" value="Unassembled WGS sequence"/>
</dbReference>
<dbReference type="SMART" id="SM00369">
    <property type="entry name" value="LRR_TYP"/>
    <property type="match status" value="5"/>
</dbReference>
<dbReference type="EMBL" id="JARKIK010000040">
    <property type="protein sequence ID" value="KAK8738219.1"/>
    <property type="molecule type" value="Genomic_DNA"/>
</dbReference>
<dbReference type="InterPro" id="IPR050541">
    <property type="entry name" value="LRR_TM_domain-containing"/>
</dbReference>
<dbReference type="InterPro" id="IPR003591">
    <property type="entry name" value="Leu-rich_rpt_typical-subtyp"/>
</dbReference>
<evidence type="ECO:0000256" key="1">
    <source>
        <dbReference type="ARBA" id="ARBA00022614"/>
    </source>
</evidence>
<comment type="caution">
    <text evidence="4">The sequence shown here is derived from an EMBL/GenBank/DDBJ whole genome shotgun (WGS) entry which is preliminary data.</text>
</comment>
<feature type="non-terminal residue" evidence="4">
    <location>
        <position position="161"/>
    </location>
</feature>
<keyword evidence="2" id="KW-0732">Signal</keyword>
<proteinExistence type="predicted"/>
<reference evidence="4 5" key="1">
    <citation type="journal article" date="2024" name="BMC Genomics">
        <title>Genome assembly of redclaw crayfish (Cherax quadricarinatus) provides insights into its immune adaptation and hypoxia tolerance.</title>
        <authorList>
            <person name="Liu Z."/>
            <person name="Zheng J."/>
            <person name="Li H."/>
            <person name="Fang K."/>
            <person name="Wang S."/>
            <person name="He J."/>
            <person name="Zhou D."/>
            <person name="Weng S."/>
            <person name="Chi M."/>
            <person name="Gu Z."/>
            <person name="He J."/>
            <person name="Li F."/>
            <person name="Wang M."/>
        </authorList>
    </citation>
    <scope>NUCLEOTIDE SEQUENCE [LARGE SCALE GENOMIC DNA]</scope>
    <source>
        <strain evidence="4">ZL_2023a</strain>
    </source>
</reference>
<keyword evidence="3" id="KW-0677">Repeat</keyword>
<dbReference type="Pfam" id="PF13855">
    <property type="entry name" value="LRR_8"/>
    <property type="match status" value="1"/>
</dbReference>
<dbReference type="InterPro" id="IPR026906">
    <property type="entry name" value="LRR_5"/>
</dbReference>
<keyword evidence="5" id="KW-1185">Reference proteome</keyword>
<dbReference type="PANTHER" id="PTHR24369:SF210">
    <property type="entry name" value="CHAOPTIN-RELATED"/>
    <property type="match status" value="1"/>
</dbReference>
<dbReference type="InterPro" id="IPR001611">
    <property type="entry name" value="Leu-rich_rpt"/>
</dbReference>
<evidence type="ECO:0000256" key="3">
    <source>
        <dbReference type="ARBA" id="ARBA00022737"/>
    </source>
</evidence>
<name>A0AAW0XD01_CHEQU</name>
<evidence type="ECO:0000313" key="4">
    <source>
        <dbReference type="EMBL" id="KAK8738219.1"/>
    </source>
</evidence>
<evidence type="ECO:0000256" key="2">
    <source>
        <dbReference type="ARBA" id="ARBA00022729"/>
    </source>
</evidence>